<dbReference type="RefSeq" id="WP_326505288.1">
    <property type="nucleotide sequence ID" value="NZ_JAWIIV010000003.1"/>
</dbReference>
<dbReference type="Pfam" id="PF00990">
    <property type="entry name" value="GGDEF"/>
    <property type="match status" value="1"/>
</dbReference>
<dbReference type="Gene3D" id="3.30.70.270">
    <property type="match status" value="1"/>
</dbReference>
<dbReference type="Pfam" id="PF13426">
    <property type="entry name" value="PAS_9"/>
    <property type="match status" value="1"/>
</dbReference>
<feature type="domain" description="PAS" evidence="1">
    <location>
        <begin position="41"/>
        <end position="65"/>
    </location>
</feature>
<dbReference type="PROSITE" id="PS50887">
    <property type="entry name" value="GGDEF"/>
    <property type="match status" value="1"/>
</dbReference>
<dbReference type="Gene3D" id="3.30.450.40">
    <property type="match status" value="1"/>
</dbReference>
<evidence type="ECO:0000313" key="4">
    <source>
        <dbReference type="Proteomes" id="UP001352263"/>
    </source>
</evidence>
<dbReference type="InterPro" id="IPR029787">
    <property type="entry name" value="Nucleotide_cyclase"/>
</dbReference>
<organism evidence="3 4">
    <name type="scientific">Noviherbaspirillum album</name>
    <dbReference type="NCBI Taxonomy" id="3080276"/>
    <lineage>
        <taxon>Bacteria</taxon>
        <taxon>Pseudomonadati</taxon>
        <taxon>Pseudomonadota</taxon>
        <taxon>Betaproteobacteria</taxon>
        <taxon>Burkholderiales</taxon>
        <taxon>Oxalobacteraceae</taxon>
        <taxon>Noviherbaspirillum</taxon>
    </lineage>
</organism>
<dbReference type="Gene3D" id="3.30.450.20">
    <property type="entry name" value="PAS domain"/>
    <property type="match status" value="2"/>
</dbReference>
<keyword evidence="3" id="KW-0808">Transferase</keyword>
<keyword evidence="4" id="KW-1185">Reference proteome</keyword>
<accession>A0ABU6J4K2</accession>
<keyword evidence="3" id="KW-0548">Nucleotidyltransferase</keyword>
<evidence type="ECO:0000259" key="2">
    <source>
        <dbReference type="PROSITE" id="PS50887"/>
    </source>
</evidence>
<sequence>MSADSTFSTPFDTSTFIIPAEWHAFSDLLGGADTGLLFLRDGIVLHVNPTLASQLGYEEDELAGQPLESLFLRQDGDAVQPAASDGSHIRLRNKNGTAHDFLLIANRVDTLTDAGCVIWVLQPLMSKREVDAPDSPSRLRAITEHLPDLVMVCDPDGGISYANKAYDNLVGAQDRPLAELLHEEDRPHFQQALAEATESGRTEHLAFRIRSGAGGWRHVAGEVRNLLADEDIGGLLLNLRDVTEETQRQQDIAAEKKRQLHYLTRLLQIAQQPHANFSSALKVILKSAAKALGTHRCAYWDVHDEAPRTLCMLSYDETKQNFIEEKVDQAGDSLHPLLRHVLRSEHQLVIADVDQDPRAALYCEYFHANSIKAVIAMPVKHNDKFVGVLMLSHFAEARPWRRDESEFAESVAGVVSLILREVERVRAEAQAKHFARHDRLTGLPNRDSLLDQAADIFPKLTARANTLAAFFIDLDGFKEVNDNLGKDVGDELLKAAAMRLRNVVRKNDIIARLGGDEFLLLALNLSDMKIADDIASQLVDTMRGAFSVGGHKVQISASVGIALYPFDGTDLDTLMRKADIALVEAKRSGRDQYQMFRPQMNDGLPPVTRSGRN</sequence>
<dbReference type="SUPFAM" id="SSF55785">
    <property type="entry name" value="PYP-like sensor domain (PAS domain)"/>
    <property type="match status" value="2"/>
</dbReference>
<dbReference type="PANTHER" id="PTHR44757:SF2">
    <property type="entry name" value="BIOFILM ARCHITECTURE MAINTENANCE PROTEIN MBAA"/>
    <property type="match status" value="1"/>
</dbReference>
<dbReference type="InterPro" id="IPR013656">
    <property type="entry name" value="PAS_4"/>
</dbReference>
<reference evidence="3 4" key="1">
    <citation type="submission" date="2023-10" db="EMBL/GenBank/DDBJ databases">
        <title>Noviherbaspirillum sp. CPCC 100848 genome assembly.</title>
        <authorList>
            <person name="Li X.Y."/>
            <person name="Fang X.M."/>
        </authorList>
    </citation>
    <scope>NUCLEOTIDE SEQUENCE [LARGE SCALE GENOMIC DNA]</scope>
    <source>
        <strain evidence="3 4">CPCC 100848</strain>
    </source>
</reference>
<proteinExistence type="predicted"/>
<dbReference type="InterPro" id="IPR003018">
    <property type="entry name" value="GAF"/>
</dbReference>
<gene>
    <name evidence="3" type="ORF">RY831_05300</name>
</gene>
<dbReference type="CDD" id="cd01949">
    <property type="entry name" value="GGDEF"/>
    <property type="match status" value="1"/>
</dbReference>
<dbReference type="PANTHER" id="PTHR44757">
    <property type="entry name" value="DIGUANYLATE CYCLASE DGCP"/>
    <property type="match status" value="1"/>
</dbReference>
<dbReference type="Proteomes" id="UP001352263">
    <property type="component" value="Unassembled WGS sequence"/>
</dbReference>
<name>A0ABU6J4K2_9BURK</name>
<dbReference type="GO" id="GO:0052621">
    <property type="term" value="F:diguanylate cyclase activity"/>
    <property type="evidence" value="ECO:0007669"/>
    <property type="project" value="UniProtKB-EC"/>
</dbReference>
<dbReference type="InterPro" id="IPR000014">
    <property type="entry name" value="PAS"/>
</dbReference>
<dbReference type="SUPFAM" id="SSF55781">
    <property type="entry name" value="GAF domain-like"/>
    <property type="match status" value="1"/>
</dbReference>
<dbReference type="NCBIfam" id="TIGR00254">
    <property type="entry name" value="GGDEF"/>
    <property type="match status" value="1"/>
</dbReference>
<dbReference type="NCBIfam" id="TIGR00229">
    <property type="entry name" value="sensory_box"/>
    <property type="match status" value="1"/>
</dbReference>
<dbReference type="InterPro" id="IPR035965">
    <property type="entry name" value="PAS-like_dom_sf"/>
</dbReference>
<protein>
    <submittedName>
        <fullName evidence="3">Diguanylate cyclase</fullName>
        <ecNumber evidence="3">2.7.7.65</ecNumber>
    </submittedName>
</protein>
<dbReference type="EMBL" id="JAWIIV010000003">
    <property type="protein sequence ID" value="MEC4718553.1"/>
    <property type="molecule type" value="Genomic_DNA"/>
</dbReference>
<dbReference type="SMART" id="SM00065">
    <property type="entry name" value="GAF"/>
    <property type="match status" value="1"/>
</dbReference>
<dbReference type="Pfam" id="PF08448">
    <property type="entry name" value="PAS_4"/>
    <property type="match status" value="1"/>
</dbReference>
<dbReference type="InterPro" id="IPR052155">
    <property type="entry name" value="Biofilm_reg_signaling"/>
</dbReference>
<dbReference type="InterPro" id="IPR029016">
    <property type="entry name" value="GAF-like_dom_sf"/>
</dbReference>
<dbReference type="InterPro" id="IPR043128">
    <property type="entry name" value="Rev_trsase/Diguanyl_cyclase"/>
</dbReference>
<dbReference type="SMART" id="SM00091">
    <property type="entry name" value="PAS"/>
    <property type="match status" value="2"/>
</dbReference>
<comment type="caution">
    <text evidence="3">The sequence shown here is derived from an EMBL/GenBank/DDBJ whole genome shotgun (WGS) entry which is preliminary data.</text>
</comment>
<dbReference type="SMART" id="SM00267">
    <property type="entry name" value="GGDEF"/>
    <property type="match status" value="1"/>
</dbReference>
<evidence type="ECO:0000259" key="1">
    <source>
        <dbReference type="PROSITE" id="PS50112"/>
    </source>
</evidence>
<dbReference type="CDD" id="cd00130">
    <property type="entry name" value="PAS"/>
    <property type="match status" value="2"/>
</dbReference>
<dbReference type="InterPro" id="IPR000160">
    <property type="entry name" value="GGDEF_dom"/>
</dbReference>
<dbReference type="PROSITE" id="PS50112">
    <property type="entry name" value="PAS"/>
    <property type="match status" value="2"/>
</dbReference>
<dbReference type="Pfam" id="PF01590">
    <property type="entry name" value="GAF"/>
    <property type="match status" value="1"/>
</dbReference>
<dbReference type="EC" id="2.7.7.65" evidence="3"/>
<feature type="domain" description="GGDEF" evidence="2">
    <location>
        <begin position="465"/>
        <end position="598"/>
    </location>
</feature>
<feature type="domain" description="PAS" evidence="1">
    <location>
        <begin position="135"/>
        <end position="200"/>
    </location>
</feature>
<dbReference type="SUPFAM" id="SSF55073">
    <property type="entry name" value="Nucleotide cyclase"/>
    <property type="match status" value="1"/>
</dbReference>
<evidence type="ECO:0000313" key="3">
    <source>
        <dbReference type="EMBL" id="MEC4718553.1"/>
    </source>
</evidence>